<keyword evidence="3" id="KW-1185">Reference proteome</keyword>
<dbReference type="RefSeq" id="WP_124732328.1">
    <property type="nucleotide sequence ID" value="NZ_CBCSKC010000060.1"/>
</dbReference>
<dbReference type="InterPro" id="IPR011009">
    <property type="entry name" value="Kinase-like_dom_sf"/>
</dbReference>
<name>A0A3G8LZ01_9GAMM</name>
<dbReference type="AlphaFoldDB" id="A0A3G8LZ01"/>
<reference evidence="3" key="1">
    <citation type="submission" date="2018-11" db="EMBL/GenBank/DDBJ databases">
        <title>Shewanella sp. M2.</title>
        <authorList>
            <person name="Hwang Y.J."/>
            <person name="Hwang C.Y."/>
        </authorList>
    </citation>
    <scope>NUCLEOTIDE SEQUENCE [LARGE SCALE GENOMIC DNA]</scope>
    <source>
        <strain evidence="3">LMG 19866</strain>
    </source>
</reference>
<dbReference type="Proteomes" id="UP000278035">
    <property type="component" value="Chromosome"/>
</dbReference>
<proteinExistence type="predicted"/>
<evidence type="ECO:0000313" key="3">
    <source>
        <dbReference type="Proteomes" id="UP000278035"/>
    </source>
</evidence>
<dbReference type="SUPFAM" id="SSF56112">
    <property type="entry name" value="Protein kinase-like (PK-like)"/>
    <property type="match status" value="1"/>
</dbReference>
<dbReference type="Gene3D" id="3.90.1200.10">
    <property type="match status" value="1"/>
</dbReference>
<dbReference type="Pfam" id="PF01636">
    <property type="entry name" value="APH"/>
    <property type="match status" value="1"/>
</dbReference>
<dbReference type="OrthoDB" id="9769860at2"/>
<sequence length="332" mass="37737">MNISDSILQRVSHAIGATAITHIESIQPLWGGYGQLFRAYVTGKPYLSVIVKYICFPQPASHPKGWNTPLSHHRKLQSYQVEANWYQHYANAHALNSFCPVPRYLYVDQQANETLLVLQDLHTLGFTQVRKTATTATVLACLTWLGHFHAKYMHVEPKELWPIGTYWHLDTRPDELAALADSPLKSAAHLIDQTLKQVTYQTLVHGDAKLANFCFSTDDRAAAVDFQYIGQGCGMKDVVMLLSSVLNYNEPESLINDYLDHYFVALAQGLTEFHPHLNPLDVQQAWQPLYCVAWADFQRFVKGWSVEHFKINPYTEALTEQAITLLTLVKNH</sequence>
<dbReference type="EMBL" id="CP034015">
    <property type="protein sequence ID" value="AZG74851.1"/>
    <property type="molecule type" value="Genomic_DNA"/>
</dbReference>
<dbReference type="PANTHER" id="PTHR11012">
    <property type="entry name" value="PROTEIN KINASE-LIKE DOMAIN-CONTAINING"/>
    <property type="match status" value="1"/>
</dbReference>
<evidence type="ECO:0000259" key="1">
    <source>
        <dbReference type="Pfam" id="PF01636"/>
    </source>
</evidence>
<organism evidence="2 3">
    <name type="scientific">Shewanella livingstonensis</name>
    <dbReference type="NCBI Taxonomy" id="150120"/>
    <lineage>
        <taxon>Bacteria</taxon>
        <taxon>Pseudomonadati</taxon>
        <taxon>Pseudomonadota</taxon>
        <taxon>Gammaproteobacteria</taxon>
        <taxon>Alteromonadales</taxon>
        <taxon>Shewanellaceae</taxon>
        <taxon>Shewanella</taxon>
    </lineage>
</organism>
<feature type="domain" description="Aminoglycoside phosphotransferase" evidence="1">
    <location>
        <begin position="74"/>
        <end position="268"/>
    </location>
</feature>
<protein>
    <submittedName>
        <fullName evidence="2">DUF1679 domain-containing protein</fullName>
    </submittedName>
</protein>
<accession>A0A3G8LZ01</accession>
<dbReference type="InterPro" id="IPR002575">
    <property type="entry name" value="Aminoglycoside_PTrfase"/>
</dbReference>
<dbReference type="PANTHER" id="PTHR11012:SF30">
    <property type="entry name" value="PROTEIN KINASE-LIKE DOMAIN-CONTAINING"/>
    <property type="match status" value="1"/>
</dbReference>
<evidence type="ECO:0000313" key="2">
    <source>
        <dbReference type="EMBL" id="AZG74851.1"/>
    </source>
</evidence>
<dbReference type="KEGG" id="slj:EGC82_20125"/>
<gene>
    <name evidence="2" type="ORF">EGC82_20125</name>
</gene>